<name>A0A7S3F1F5_9EUKA</name>
<dbReference type="AlphaFoldDB" id="A0A7S3F1F5"/>
<feature type="region of interest" description="Disordered" evidence="1">
    <location>
        <begin position="36"/>
        <end position="83"/>
    </location>
</feature>
<feature type="compositionally biased region" description="Low complexity" evidence="1">
    <location>
        <begin position="41"/>
        <end position="63"/>
    </location>
</feature>
<evidence type="ECO:0000256" key="1">
    <source>
        <dbReference type="SAM" id="MobiDB-lite"/>
    </source>
</evidence>
<protein>
    <submittedName>
        <fullName evidence="2">Uncharacterized protein</fullName>
    </submittedName>
</protein>
<organism evidence="2">
    <name type="scientific">Haptolina ericina</name>
    <dbReference type="NCBI Taxonomy" id="156174"/>
    <lineage>
        <taxon>Eukaryota</taxon>
        <taxon>Haptista</taxon>
        <taxon>Haptophyta</taxon>
        <taxon>Prymnesiophyceae</taxon>
        <taxon>Prymnesiales</taxon>
        <taxon>Prymnesiaceae</taxon>
        <taxon>Haptolina</taxon>
    </lineage>
</organism>
<sequence length="130" mass="14207">MTCGRQLDERMLEQSAGDAARSMAERRAVCGQMCAGDGGQPSTAVAAARPAAETASAARSTVTPASGGEDDSMPAAHEQPYRQALDSRALRIRKDCGREDVMIDERMRVWTEVQLRRYFQSGGAWRPPYQ</sequence>
<proteinExistence type="predicted"/>
<evidence type="ECO:0000313" key="2">
    <source>
        <dbReference type="EMBL" id="CAE0118615.1"/>
    </source>
</evidence>
<dbReference type="EMBL" id="HBHX01034846">
    <property type="protein sequence ID" value="CAE0118615.1"/>
    <property type="molecule type" value="Transcribed_RNA"/>
</dbReference>
<gene>
    <name evidence="2" type="ORF">HERI1096_LOCUS19314</name>
</gene>
<accession>A0A7S3F1F5</accession>
<reference evidence="2" key="1">
    <citation type="submission" date="2021-01" db="EMBL/GenBank/DDBJ databases">
        <authorList>
            <person name="Corre E."/>
            <person name="Pelletier E."/>
            <person name="Niang G."/>
            <person name="Scheremetjew M."/>
            <person name="Finn R."/>
            <person name="Kale V."/>
            <person name="Holt S."/>
            <person name="Cochrane G."/>
            <person name="Meng A."/>
            <person name="Brown T."/>
            <person name="Cohen L."/>
        </authorList>
    </citation>
    <scope>NUCLEOTIDE SEQUENCE</scope>
    <source>
        <strain evidence="2">CCMP281</strain>
    </source>
</reference>